<keyword evidence="1" id="KW-0732">Signal</keyword>
<dbReference type="Proteomes" id="UP000235388">
    <property type="component" value="Unassembled WGS sequence"/>
</dbReference>
<accession>A0A2N5SRI9</accession>
<dbReference type="EMBL" id="PGCJ01000885">
    <property type="protein sequence ID" value="PLW15847.1"/>
    <property type="molecule type" value="Genomic_DNA"/>
</dbReference>
<evidence type="ECO:0000256" key="1">
    <source>
        <dbReference type="SAM" id="SignalP"/>
    </source>
</evidence>
<dbReference type="AlphaFoldDB" id="A0A2N5SRI9"/>
<feature type="signal peptide" evidence="1">
    <location>
        <begin position="1"/>
        <end position="27"/>
    </location>
</feature>
<protein>
    <recommendedName>
        <fullName evidence="4">Secreted protein</fullName>
    </recommendedName>
</protein>
<feature type="chain" id="PRO_5014853137" description="Secreted protein" evidence="1">
    <location>
        <begin position="28"/>
        <end position="92"/>
    </location>
</feature>
<evidence type="ECO:0000313" key="3">
    <source>
        <dbReference type="Proteomes" id="UP000235388"/>
    </source>
</evidence>
<name>A0A2N5SRI9_9BASI</name>
<gene>
    <name evidence="2" type="ORF">PCANC_20559</name>
</gene>
<proteinExistence type="predicted"/>
<keyword evidence="3" id="KW-1185">Reference proteome</keyword>
<evidence type="ECO:0000313" key="2">
    <source>
        <dbReference type="EMBL" id="PLW15847.1"/>
    </source>
</evidence>
<comment type="caution">
    <text evidence="2">The sequence shown here is derived from an EMBL/GenBank/DDBJ whole genome shotgun (WGS) entry which is preliminary data.</text>
</comment>
<organism evidence="2 3">
    <name type="scientific">Puccinia coronata f. sp. avenae</name>
    <dbReference type="NCBI Taxonomy" id="200324"/>
    <lineage>
        <taxon>Eukaryota</taxon>
        <taxon>Fungi</taxon>
        <taxon>Dikarya</taxon>
        <taxon>Basidiomycota</taxon>
        <taxon>Pucciniomycotina</taxon>
        <taxon>Pucciniomycetes</taxon>
        <taxon>Pucciniales</taxon>
        <taxon>Pucciniaceae</taxon>
        <taxon>Puccinia</taxon>
    </lineage>
</organism>
<sequence>MQMATRSEPLANCQLFLIFLAFHPKQCHNTPPQKYLQAPSKLQKGLLLTTTTTVIQKTADCHAVCEILQKREGHLCEALSKWFVSAGDQPHH</sequence>
<evidence type="ECO:0008006" key="4">
    <source>
        <dbReference type="Google" id="ProtNLM"/>
    </source>
</evidence>
<reference evidence="2 3" key="1">
    <citation type="submission" date="2017-11" db="EMBL/GenBank/DDBJ databases">
        <title>De novo assembly and phasing of dikaryotic genomes from two isolates of Puccinia coronata f. sp. avenae, the causal agent of oat crown rust.</title>
        <authorList>
            <person name="Miller M.E."/>
            <person name="Zhang Y."/>
            <person name="Omidvar V."/>
            <person name="Sperschneider J."/>
            <person name="Schwessinger B."/>
            <person name="Raley C."/>
            <person name="Palmer J.M."/>
            <person name="Garnica D."/>
            <person name="Upadhyaya N."/>
            <person name="Rathjen J."/>
            <person name="Taylor J.M."/>
            <person name="Park R.F."/>
            <person name="Dodds P.N."/>
            <person name="Hirsch C.D."/>
            <person name="Kianian S.F."/>
            <person name="Figueroa M."/>
        </authorList>
    </citation>
    <scope>NUCLEOTIDE SEQUENCE [LARGE SCALE GENOMIC DNA]</scope>
    <source>
        <strain evidence="2">12NC29</strain>
    </source>
</reference>